<evidence type="ECO:0000313" key="2">
    <source>
        <dbReference type="Proteomes" id="UP001162480"/>
    </source>
</evidence>
<reference evidence="1" key="1">
    <citation type="submission" date="2023-08" db="EMBL/GenBank/DDBJ databases">
        <authorList>
            <person name="Alioto T."/>
            <person name="Alioto T."/>
            <person name="Gomez Garrido J."/>
        </authorList>
    </citation>
    <scope>NUCLEOTIDE SEQUENCE</scope>
</reference>
<organism evidence="1 2">
    <name type="scientific">Octopus vulgaris</name>
    <name type="common">Common octopus</name>
    <dbReference type="NCBI Taxonomy" id="6645"/>
    <lineage>
        <taxon>Eukaryota</taxon>
        <taxon>Metazoa</taxon>
        <taxon>Spiralia</taxon>
        <taxon>Lophotrochozoa</taxon>
        <taxon>Mollusca</taxon>
        <taxon>Cephalopoda</taxon>
        <taxon>Coleoidea</taxon>
        <taxon>Octopodiformes</taxon>
        <taxon>Octopoda</taxon>
        <taxon>Incirrata</taxon>
        <taxon>Octopodidae</taxon>
        <taxon>Octopus</taxon>
    </lineage>
</organism>
<name>A0AA36C2W0_OCTVU</name>
<gene>
    <name evidence="1" type="ORF">OCTVUL_1B017077</name>
</gene>
<accession>A0AA36C2W0</accession>
<keyword evidence="2" id="KW-1185">Reference proteome</keyword>
<protein>
    <submittedName>
        <fullName evidence="1">Uncharacterized protein</fullName>
    </submittedName>
</protein>
<dbReference type="AlphaFoldDB" id="A0AA36C2W0"/>
<proteinExistence type="predicted"/>
<dbReference type="Proteomes" id="UP001162480">
    <property type="component" value="Chromosome 30"/>
</dbReference>
<sequence length="107" mass="12517">MTNISKRQLHQFPQLDSLKDELIDEVLTTYHNYLQSLHDNMVKRFQDVIALNIPNWYSNPFEIDAVDCEDEIQEEFIELKNGNDTMSKKVCGTIRVYRIPTPICGNI</sequence>
<dbReference type="EMBL" id="OX597843">
    <property type="protein sequence ID" value="CAI9744542.1"/>
    <property type="molecule type" value="Genomic_DNA"/>
</dbReference>
<evidence type="ECO:0000313" key="1">
    <source>
        <dbReference type="EMBL" id="CAI9744542.1"/>
    </source>
</evidence>